<dbReference type="RefSeq" id="WP_119516869.1">
    <property type="nucleotide sequence ID" value="NZ_NQYH01000015.1"/>
</dbReference>
<dbReference type="InterPro" id="IPR005000">
    <property type="entry name" value="Aldolase/citrate-lyase_domain"/>
</dbReference>
<feature type="binding site" evidence="4">
    <location>
        <position position="123"/>
    </location>
    <ligand>
        <name>substrate</name>
    </ligand>
</feature>
<evidence type="ECO:0000313" key="8">
    <source>
        <dbReference type="Proteomes" id="UP000266206"/>
    </source>
</evidence>
<comment type="caution">
    <text evidence="7">The sequence shown here is derived from an EMBL/GenBank/DDBJ whole genome shotgun (WGS) entry which is preliminary data.</text>
</comment>
<dbReference type="GO" id="GO:0000287">
    <property type="term" value="F:magnesium ion binding"/>
    <property type="evidence" value="ECO:0007669"/>
    <property type="project" value="TreeGrafter"/>
</dbReference>
<keyword evidence="3 5" id="KW-0460">Magnesium</keyword>
<dbReference type="Gene3D" id="3.20.20.60">
    <property type="entry name" value="Phosphoenolpyruvate-binding domains"/>
    <property type="match status" value="1"/>
</dbReference>
<dbReference type="InterPro" id="IPR011206">
    <property type="entry name" value="Citrate_lyase_beta/mcl1/mcl2"/>
</dbReference>
<dbReference type="SUPFAM" id="SSF51621">
    <property type="entry name" value="Phosphoenolpyruvate/pyruvate domain"/>
    <property type="match status" value="1"/>
</dbReference>
<dbReference type="PIRSF" id="PIRSF015582">
    <property type="entry name" value="Cit_lyase_B"/>
    <property type="match status" value="1"/>
</dbReference>
<feature type="binding site" evidence="5">
    <location>
        <position position="123"/>
    </location>
    <ligand>
        <name>Mg(2+)</name>
        <dbReference type="ChEBI" id="CHEBI:18420"/>
    </ligand>
</feature>
<dbReference type="PANTHER" id="PTHR32308">
    <property type="entry name" value="LYASE BETA SUBUNIT, PUTATIVE (AFU_ORTHOLOGUE AFUA_4G13030)-RELATED"/>
    <property type="match status" value="1"/>
</dbReference>
<dbReference type="Pfam" id="PF03328">
    <property type="entry name" value="HpcH_HpaI"/>
    <property type="match status" value="1"/>
</dbReference>
<evidence type="ECO:0000256" key="2">
    <source>
        <dbReference type="ARBA" id="ARBA00022723"/>
    </source>
</evidence>
<comment type="cofactor">
    <cofactor evidence="1">
        <name>Mg(2+)</name>
        <dbReference type="ChEBI" id="CHEBI:18420"/>
    </cofactor>
</comment>
<dbReference type="InterPro" id="IPR015813">
    <property type="entry name" value="Pyrv/PenolPyrv_kinase-like_dom"/>
</dbReference>
<gene>
    <name evidence="7" type="ORF">CJP73_14095</name>
</gene>
<dbReference type="OrthoDB" id="348111at2"/>
<keyword evidence="2 5" id="KW-0479">Metal-binding</keyword>
<feature type="binding site" evidence="5">
    <location>
        <position position="149"/>
    </location>
    <ligand>
        <name>Mg(2+)</name>
        <dbReference type="ChEBI" id="CHEBI:18420"/>
    </ligand>
</feature>
<feature type="domain" description="HpcH/HpaI aldolase/citrate lyase" evidence="6">
    <location>
        <begin position="5"/>
        <end position="217"/>
    </location>
</feature>
<dbReference type="EMBL" id="NQYH01000015">
    <property type="protein sequence ID" value="RIY39551.1"/>
    <property type="molecule type" value="Genomic_DNA"/>
</dbReference>
<sequence length="273" mass="29652">MFLARCLLFTPANRPERFEKAKELHADGLIIDLEDAISLDEKDSAREQAIAYLQGRTPSGRFIECLRINSIRTRAGLKDLSALCDANVRPDMLVLPKSESAHEIEIINEILSPSTVPVLPLIETAKGLAQAHQIAQADNVVGLIFGGADFAADIGATMDWEPLYSARAQIVQAAAYGGVAAIDVPYLHLQDPDDSNLIAETQKIKAMGFTCKLSIHPKHIVPIMNTLSPSKEETEKAKAIVAAYEGAHGNACELNGKMIDVPVYRSAKRILSL</sequence>
<evidence type="ECO:0000259" key="6">
    <source>
        <dbReference type="Pfam" id="PF03328"/>
    </source>
</evidence>
<organism evidence="7 8">
    <name type="scientific">Neopusillimonas maritima</name>
    <dbReference type="NCBI Taxonomy" id="2026239"/>
    <lineage>
        <taxon>Bacteria</taxon>
        <taxon>Pseudomonadati</taxon>
        <taxon>Pseudomonadota</taxon>
        <taxon>Betaproteobacteria</taxon>
        <taxon>Burkholderiales</taxon>
        <taxon>Alcaligenaceae</taxon>
        <taxon>Neopusillimonas</taxon>
    </lineage>
</organism>
<dbReference type="GO" id="GO:0003824">
    <property type="term" value="F:catalytic activity"/>
    <property type="evidence" value="ECO:0007669"/>
    <property type="project" value="InterPro"/>
</dbReference>
<accession>A0A3A1YPU4</accession>
<dbReference type="InterPro" id="IPR040442">
    <property type="entry name" value="Pyrv_kinase-like_dom_sf"/>
</dbReference>
<evidence type="ECO:0000313" key="7">
    <source>
        <dbReference type="EMBL" id="RIY39551.1"/>
    </source>
</evidence>
<dbReference type="PANTHER" id="PTHR32308:SF0">
    <property type="entry name" value="HPCH_HPAI ALDOLASE_CITRATE LYASE DOMAIN-CONTAINING PROTEIN"/>
    <property type="match status" value="1"/>
</dbReference>
<reference evidence="7 8" key="1">
    <citation type="submission" date="2017-08" db="EMBL/GenBank/DDBJ databases">
        <title>Pusillimonas indicus sp. nov., a member of the family Alcaligenaceae isolated from surface seawater.</title>
        <authorList>
            <person name="Li J."/>
        </authorList>
    </citation>
    <scope>NUCLEOTIDE SEQUENCE [LARGE SCALE GENOMIC DNA]</scope>
    <source>
        <strain evidence="7 8">L52-1-41</strain>
    </source>
</reference>
<evidence type="ECO:0000256" key="3">
    <source>
        <dbReference type="ARBA" id="ARBA00022842"/>
    </source>
</evidence>
<evidence type="ECO:0000256" key="5">
    <source>
        <dbReference type="PIRSR" id="PIRSR015582-2"/>
    </source>
</evidence>
<name>A0A3A1YPU4_9BURK</name>
<dbReference type="Proteomes" id="UP000266206">
    <property type="component" value="Unassembled WGS sequence"/>
</dbReference>
<dbReference type="AlphaFoldDB" id="A0A3A1YPU4"/>
<evidence type="ECO:0000256" key="1">
    <source>
        <dbReference type="ARBA" id="ARBA00001946"/>
    </source>
</evidence>
<proteinExistence type="predicted"/>
<protein>
    <recommendedName>
        <fullName evidence="6">HpcH/HpaI aldolase/citrate lyase domain-containing protein</fullName>
    </recommendedName>
</protein>
<dbReference type="GO" id="GO:0006107">
    <property type="term" value="P:oxaloacetate metabolic process"/>
    <property type="evidence" value="ECO:0007669"/>
    <property type="project" value="TreeGrafter"/>
</dbReference>
<feature type="binding site" evidence="4">
    <location>
        <position position="67"/>
    </location>
    <ligand>
        <name>substrate</name>
    </ligand>
</feature>
<evidence type="ECO:0000256" key="4">
    <source>
        <dbReference type="PIRSR" id="PIRSR015582-1"/>
    </source>
</evidence>